<dbReference type="AlphaFoldDB" id="A0A1D3JCG3"/>
<keyword evidence="1" id="KW-1133">Transmembrane helix</keyword>
<dbReference type="EMBL" id="FLRI01000092">
    <property type="protein sequence ID" value="SBT83359.1"/>
    <property type="molecule type" value="Genomic_DNA"/>
</dbReference>
<organism evidence="2 3">
    <name type="scientific">Plasmodium ovale</name>
    <name type="common">malaria parasite P. ovale</name>
    <dbReference type="NCBI Taxonomy" id="36330"/>
    <lineage>
        <taxon>Eukaryota</taxon>
        <taxon>Sar</taxon>
        <taxon>Alveolata</taxon>
        <taxon>Apicomplexa</taxon>
        <taxon>Aconoidasida</taxon>
        <taxon>Haemosporida</taxon>
        <taxon>Plasmodiidae</taxon>
        <taxon>Plasmodium</taxon>
        <taxon>Plasmodium (Plasmodium)</taxon>
    </lineage>
</organism>
<evidence type="ECO:0000313" key="3">
    <source>
        <dbReference type="Proteomes" id="UP000242942"/>
    </source>
</evidence>
<evidence type="ECO:0000313" key="2">
    <source>
        <dbReference type="EMBL" id="SBT83359.1"/>
    </source>
</evidence>
<dbReference type="VEuPathDB" id="PlasmoDB:POWCR01_000218900"/>
<dbReference type="VEuPathDB" id="PlasmoDB:PocGH01_00114300"/>
<dbReference type="OrthoDB" id="10636967at2759"/>
<dbReference type="Proteomes" id="UP000242942">
    <property type="component" value="Unassembled WGS sequence"/>
</dbReference>
<sequence>MAAAPQKSEKERIFEAWDKPAVLDPYSPYNSLLTGLKEQNDELYKIGCSLTENYKNAHIMQTNNPNICELLNEWLNKKKNIHIKSEEDFENKKLWNDYIEKLWIELEKDNYRYYWCRRNFPSSYIANALATSFTILVSTIIIFFFIYKYTTIRSWLDIFINKKITLKQNLYDDISNGLVETFSEYSDSQAPNNSINLSYSS</sequence>
<protein>
    <submittedName>
        <fullName evidence="2">PIR protein</fullName>
    </submittedName>
</protein>
<proteinExistence type="predicted"/>
<accession>A0A1D3JCG3</accession>
<evidence type="ECO:0000256" key="1">
    <source>
        <dbReference type="SAM" id="Phobius"/>
    </source>
</evidence>
<keyword evidence="1" id="KW-0472">Membrane</keyword>
<feature type="transmembrane region" description="Helical" evidence="1">
    <location>
        <begin position="124"/>
        <end position="147"/>
    </location>
</feature>
<keyword evidence="3" id="KW-1185">Reference proteome</keyword>
<name>A0A1D3JCG3_PLAOA</name>
<gene>
    <name evidence="2" type="primary">PocGH01_00114300</name>
    <name evidence="2" type="ORF">POCGH01_00114300</name>
</gene>
<reference evidence="2 3" key="1">
    <citation type="submission" date="2016-06" db="EMBL/GenBank/DDBJ databases">
        <authorList>
            <consortium name="Pathogen Informatics"/>
        </authorList>
    </citation>
    <scope>NUCLEOTIDE SEQUENCE [LARGE SCALE GENOMIC DNA]</scope>
    <source>
        <strain evidence="2">PocGH01</strain>
    </source>
</reference>
<keyword evidence="1" id="KW-0812">Transmembrane</keyword>